<dbReference type="Proteomes" id="UP000384372">
    <property type="component" value="Unassembled WGS sequence"/>
</dbReference>
<dbReference type="EMBL" id="VZAD01000085">
    <property type="protein sequence ID" value="MQP12505.1"/>
    <property type="molecule type" value="Genomic_DNA"/>
</dbReference>
<dbReference type="PROSITE" id="PS51257">
    <property type="entry name" value="PROKAR_LIPOPROTEIN"/>
    <property type="match status" value="1"/>
</dbReference>
<evidence type="ECO:0000256" key="7">
    <source>
        <dbReference type="ARBA" id="ARBA00022927"/>
    </source>
</evidence>
<keyword evidence="3" id="KW-0813">Transport</keyword>
<reference evidence="11 12" key="1">
    <citation type="submission" date="2019-09" db="EMBL/GenBank/DDBJ databases">
        <title>Distinct polysaccharide growth profiles of human intestinal Prevotella copri isolates.</title>
        <authorList>
            <person name="Fehlner-Peach H."/>
            <person name="Magnabosco C."/>
            <person name="Raghavan V."/>
            <person name="Scher J.U."/>
            <person name="Tett A."/>
            <person name="Cox L.M."/>
            <person name="Gottsegen C."/>
            <person name="Watters A."/>
            <person name="Wiltshire- Gordon J.D."/>
            <person name="Segata N."/>
            <person name="Bonneau R."/>
            <person name="Littman D.R."/>
        </authorList>
    </citation>
    <scope>NUCLEOTIDE SEQUENCE [LARGE SCALE GENOMIC DNA]</scope>
    <source>
        <strain evidence="12">iAQ1173</strain>
    </source>
</reference>
<evidence type="ECO:0000256" key="5">
    <source>
        <dbReference type="ARBA" id="ARBA00022519"/>
    </source>
</evidence>
<evidence type="ECO:0000256" key="2">
    <source>
        <dbReference type="ARBA" id="ARBA00006555"/>
    </source>
</evidence>
<evidence type="ECO:0000256" key="8">
    <source>
        <dbReference type="ARBA" id="ARBA00022989"/>
    </source>
</evidence>
<dbReference type="NCBIfam" id="TIGR01352">
    <property type="entry name" value="tonB_Cterm"/>
    <property type="match status" value="1"/>
</dbReference>
<keyword evidence="12" id="KW-1185">Reference proteome</keyword>
<dbReference type="PANTHER" id="PTHR33446:SF2">
    <property type="entry name" value="PROTEIN TONB"/>
    <property type="match status" value="1"/>
</dbReference>
<keyword evidence="9" id="KW-0472">Membrane</keyword>
<dbReference type="GO" id="GO:0031992">
    <property type="term" value="F:energy transducer activity"/>
    <property type="evidence" value="ECO:0007669"/>
    <property type="project" value="TreeGrafter"/>
</dbReference>
<accession>A0A6A7WDL4</accession>
<proteinExistence type="inferred from homology"/>
<dbReference type="InterPro" id="IPR006260">
    <property type="entry name" value="TonB/TolA_C"/>
</dbReference>
<evidence type="ECO:0000259" key="10">
    <source>
        <dbReference type="PROSITE" id="PS52015"/>
    </source>
</evidence>
<dbReference type="PANTHER" id="PTHR33446">
    <property type="entry name" value="PROTEIN TONB-RELATED"/>
    <property type="match status" value="1"/>
</dbReference>
<dbReference type="OrthoDB" id="9814002at2"/>
<evidence type="ECO:0000313" key="11">
    <source>
        <dbReference type="EMBL" id="MQP12505.1"/>
    </source>
</evidence>
<keyword evidence="4" id="KW-1003">Cell membrane</keyword>
<sequence length="154" mass="17167">MKQRNLILLFCAVLLVAGCTEKKQNHMKSPDFEASQVLKDSMPEPVKLDSDLLSDAGTVVPYFPGGLKAMRAFIAKHMRYPEAARTLKKEGRVIISAQVDTKGNLSQYKVMMSDDPLFDKEALRIVKLMPRFVPNGEGKVVAGSVEIPVMFRLK</sequence>
<dbReference type="Pfam" id="PF03544">
    <property type="entry name" value="TonB_C"/>
    <property type="match status" value="1"/>
</dbReference>
<dbReference type="PROSITE" id="PS52015">
    <property type="entry name" value="TONB_CTD"/>
    <property type="match status" value="1"/>
</dbReference>
<organism evidence="11 12">
    <name type="scientific">Segatella copri</name>
    <dbReference type="NCBI Taxonomy" id="165179"/>
    <lineage>
        <taxon>Bacteria</taxon>
        <taxon>Pseudomonadati</taxon>
        <taxon>Bacteroidota</taxon>
        <taxon>Bacteroidia</taxon>
        <taxon>Bacteroidales</taxon>
        <taxon>Prevotellaceae</taxon>
        <taxon>Segatella</taxon>
    </lineage>
</organism>
<dbReference type="InterPro" id="IPR037682">
    <property type="entry name" value="TonB_C"/>
</dbReference>
<name>A0A6A7WDL4_9BACT</name>
<evidence type="ECO:0000256" key="4">
    <source>
        <dbReference type="ARBA" id="ARBA00022475"/>
    </source>
</evidence>
<dbReference type="Gene3D" id="3.30.1150.10">
    <property type="match status" value="1"/>
</dbReference>
<dbReference type="GO" id="GO:0055085">
    <property type="term" value="P:transmembrane transport"/>
    <property type="evidence" value="ECO:0007669"/>
    <property type="project" value="InterPro"/>
</dbReference>
<dbReference type="RefSeq" id="WP_158464100.1">
    <property type="nucleotide sequence ID" value="NZ_VZAD01000085.1"/>
</dbReference>
<keyword evidence="5" id="KW-0997">Cell inner membrane</keyword>
<dbReference type="SUPFAM" id="SSF74653">
    <property type="entry name" value="TolA/TonB C-terminal domain"/>
    <property type="match status" value="1"/>
</dbReference>
<keyword evidence="6" id="KW-0812">Transmembrane</keyword>
<keyword evidence="8" id="KW-1133">Transmembrane helix</keyword>
<comment type="subcellular location">
    <subcellularLocation>
        <location evidence="1">Cell inner membrane</location>
        <topology evidence="1">Single-pass membrane protein</topology>
        <orientation evidence="1">Periplasmic side</orientation>
    </subcellularLocation>
</comment>
<dbReference type="InterPro" id="IPR051045">
    <property type="entry name" value="TonB-dependent_transducer"/>
</dbReference>
<evidence type="ECO:0000256" key="9">
    <source>
        <dbReference type="ARBA" id="ARBA00023136"/>
    </source>
</evidence>
<evidence type="ECO:0000313" key="12">
    <source>
        <dbReference type="Proteomes" id="UP000384372"/>
    </source>
</evidence>
<protein>
    <submittedName>
        <fullName evidence="11">Energy transducer TonB</fullName>
    </submittedName>
</protein>
<comment type="similarity">
    <text evidence="2">Belongs to the TonB family.</text>
</comment>
<feature type="domain" description="TonB C-terminal" evidence="10">
    <location>
        <begin position="65"/>
        <end position="154"/>
    </location>
</feature>
<dbReference type="GO" id="GO:0098797">
    <property type="term" value="C:plasma membrane protein complex"/>
    <property type="evidence" value="ECO:0007669"/>
    <property type="project" value="TreeGrafter"/>
</dbReference>
<gene>
    <name evidence="11" type="ORF">F7D20_11195</name>
</gene>
<comment type="caution">
    <text evidence="11">The sequence shown here is derived from an EMBL/GenBank/DDBJ whole genome shotgun (WGS) entry which is preliminary data.</text>
</comment>
<dbReference type="GO" id="GO:0015031">
    <property type="term" value="P:protein transport"/>
    <property type="evidence" value="ECO:0007669"/>
    <property type="project" value="UniProtKB-KW"/>
</dbReference>
<dbReference type="AlphaFoldDB" id="A0A6A7WDL4"/>
<evidence type="ECO:0000256" key="6">
    <source>
        <dbReference type="ARBA" id="ARBA00022692"/>
    </source>
</evidence>
<keyword evidence="7" id="KW-0653">Protein transport</keyword>
<evidence type="ECO:0000256" key="1">
    <source>
        <dbReference type="ARBA" id="ARBA00004383"/>
    </source>
</evidence>
<evidence type="ECO:0000256" key="3">
    <source>
        <dbReference type="ARBA" id="ARBA00022448"/>
    </source>
</evidence>